<keyword evidence="1" id="KW-0547">Nucleotide-binding</keyword>
<protein>
    <submittedName>
        <fullName evidence="1">Superfamily II DNA or RNA helicase</fullName>
    </submittedName>
</protein>
<evidence type="ECO:0000313" key="1">
    <source>
        <dbReference type="EMBL" id="GBH13227.1"/>
    </source>
</evidence>
<dbReference type="GO" id="GO:0004386">
    <property type="term" value="F:helicase activity"/>
    <property type="evidence" value="ECO:0007669"/>
    <property type="project" value="UniProtKB-KW"/>
</dbReference>
<keyword evidence="1" id="KW-0067">ATP-binding</keyword>
<comment type="caution">
    <text evidence="1">The sequence shown here is derived from an EMBL/GenBank/DDBJ whole genome shotgun (WGS) entry which is preliminary data.</text>
</comment>
<organism evidence="1 2">
    <name type="scientific">Pseudomonas syringae pv. actinidiae</name>
    <dbReference type="NCBI Taxonomy" id="103796"/>
    <lineage>
        <taxon>Bacteria</taxon>
        <taxon>Pseudomonadati</taxon>
        <taxon>Pseudomonadota</taxon>
        <taxon>Gammaproteobacteria</taxon>
        <taxon>Pseudomonadales</taxon>
        <taxon>Pseudomonadaceae</taxon>
        <taxon>Pseudomonas</taxon>
        <taxon>Pseudomonas syringae</taxon>
    </lineage>
</organism>
<reference evidence="1 2" key="1">
    <citation type="submission" date="2018-04" db="EMBL/GenBank/DDBJ databases">
        <title>Draft genome sequence of Pseudomonas syringae pv. actinidiae biovar 1 strains isolated from kiwifruit in Kagawa prefecture.</title>
        <authorList>
            <person name="Tabuchi M."/>
            <person name="Saito M."/>
            <person name="Fujiwara S."/>
            <person name="Sasa N."/>
            <person name="Akimitsu K."/>
            <person name="Gomi K."/>
            <person name="Konishi-Sugita S."/>
            <person name="Hamano K."/>
            <person name="Kataoka I."/>
        </authorList>
    </citation>
    <scope>NUCLEOTIDE SEQUENCE [LARGE SCALE GENOMIC DNA]</scope>
    <source>
        <strain evidence="1 2">MAFF212206</strain>
    </source>
</reference>
<gene>
    <name evidence="1" type="ORF">KPSA1_06710</name>
</gene>
<keyword evidence="1" id="KW-0347">Helicase</keyword>
<name>A0A2V0QK98_PSESF</name>
<keyword evidence="1" id="KW-0378">Hydrolase</keyword>
<proteinExistence type="predicted"/>
<dbReference type="EMBL" id="BGJZ01000345">
    <property type="protein sequence ID" value="GBH13227.1"/>
    <property type="molecule type" value="Genomic_DNA"/>
</dbReference>
<evidence type="ECO:0000313" key="2">
    <source>
        <dbReference type="Proteomes" id="UP000247480"/>
    </source>
</evidence>
<accession>A0A2V0QK98</accession>
<sequence length="80" mass="8237">MAGVIEAQAFLPGSDATQSVTGCIPTRSVGTIFKFSVVICVSLAACSLQLAAALLKLPHHPPGKPVNLAQPGQVHQLDFA</sequence>
<dbReference type="AlphaFoldDB" id="A0A2V0QK98"/>
<dbReference type="Proteomes" id="UP000247480">
    <property type="component" value="Unassembled WGS sequence"/>
</dbReference>